<keyword evidence="2" id="KW-1185">Reference proteome</keyword>
<dbReference type="EMBL" id="KN834774">
    <property type="protein sequence ID" value="KIK60629.1"/>
    <property type="molecule type" value="Genomic_DNA"/>
</dbReference>
<dbReference type="HOGENOM" id="CLU_2405322_0_0_1"/>
<sequence>LFKKFNDEVTARTCYDEVFMSGVLDLLRPIPMKGEIFIVIEGAVPGIYEKRVKLLHVGLAWHGGKVVSILGTRADADSYFQGQDSIGETKVLP</sequence>
<proteinExistence type="predicted"/>
<feature type="non-terminal residue" evidence="1">
    <location>
        <position position="1"/>
    </location>
</feature>
<dbReference type="OrthoDB" id="3037695at2759"/>
<dbReference type="Proteomes" id="UP000053593">
    <property type="component" value="Unassembled WGS sequence"/>
</dbReference>
<name>A0A0D0CDT1_9AGAR</name>
<feature type="non-terminal residue" evidence="1">
    <location>
        <position position="93"/>
    </location>
</feature>
<protein>
    <submittedName>
        <fullName evidence="1">Uncharacterized protein</fullName>
    </submittedName>
</protein>
<evidence type="ECO:0000313" key="1">
    <source>
        <dbReference type="EMBL" id="KIK60629.1"/>
    </source>
</evidence>
<accession>A0A0D0CDT1</accession>
<organism evidence="1 2">
    <name type="scientific">Collybiopsis luxurians FD-317 M1</name>
    <dbReference type="NCBI Taxonomy" id="944289"/>
    <lineage>
        <taxon>Eukaryota</taxon>
        <taxon>Fungi</taxon>
        <taxon>Dikarya</taxon>
        <taxon>Basidiomycota</taxon>
        <taxon>Agaricomycotina</taxon>
        <taxon>Agaricomycetes</taxon>
        <taxon>Agaricomycetidae</taxon>
        <taxon>Agaricales</taxon>
        <taxon>Marasmiineae</taxon>
        <taxon>Omphalotaceae</taxon>
        <taxon>Collybiopsis</taxon>
        <taxon>Collybiopsis luxurians</taxon>
    </lineage>
</organism>
<dbReference type="AlphaFoldDB" id="A0A0D0CDT1"/>
<reference evidence="1 2" key="1">
    <citation type="submission" date="2014-04" db="EMBL/GenBank/DDBJ databases">
        <title>Evolutionary Origins and Diversification of the Mycorrhizal Mutualists.</title>
        <authorList>
            <consortium name="DOE Joint Genome Institute"/>
            <consortium name="Mycorrhizal Genomics Consortium"/>
            <person name="Kohler A."/>
            <person name="Kuo A."/>
            <person name="Nagy L.G."/>
            <person name="Floudas D."/>
            <person name="Copeland A."/>
            <person name="Barry K.W."/>
            <person name="Cichocki N."/>
            <person name="Veneault-Fourrey C."/>
            <person name="LaButti K."/>
            <person name="Lindquist E.A."/>
            <person name="Lipzen A."/>
            <person name="Lundell T."/>
            <person name="Morin E."/>
            <person name="Murat C."/>
            <person name="Riley R."/>
            <person name="Ohm R."/>
            <person name="Sun H."/>
            <person name="Tunlid A."/>
            <person name="Henrissat B."/>
            <person name="Grigoriev I.V."/>
            <person name="Hibbett D.S."/>
            <person name="Martin F."/>
        </authorList>
    </citation>
    <scope>NUCLEOTIDE SEQUENCE [LARGE SCALE GENOMIC DNA]</scope>
    <source>
        <strain evidence="1 2">FD-317 M1</strain>
    </source>
</reference>
<gene>
    <name evidence="1" type="ORF">GYMLUDRAFT_109686</name>
</gene>
<evidence type="ECO:0000313" key="2">
    <source>
        <dbReference type="Proteomes" id="UP000053593"/>
    </source>
</evidence>